<evidence type="ECO:0000256" key="3">
    <source>
        <dbReference type="ARBA" id="ARBA00022448"/>
    </source>
</evidence>
<dbReference type="AlphaFoldDB" id="T2ID83"/>
<comment type="subcellular location">
    <subcellularLocation>
        <location evidence="9">Cell membrane</location>
        <topology evidence="9">Multi-pass membrane protein</topology>
    </subcellularLocation>
    <subcellularLocation>
        <location evidence="1">Membrane</location>
        <topology evidence="1">Multi-pass membrane protein</topology>
    </subcellularLocation>
</comment>
<dbReference type="SMART" id="SM00116">
    <property type="entry name" value="CBS"/>
    <property type="match status" value="2"/>
</dbReference>
<comment type="function">
    <text evidence="9">Acts as a magnesium transporter.</text>
</comment>
<dbReference type="PANTHER" id="PTHR43773:SF1">
    <property type="entry name" value="MAGNESIUM TRANSPORTER MGTE"/>
    <property type="match status" value="1"/>
</dbReference>
<dbReference type="Gene3D" id="1.10.357.20">
    <property type="entry name" value="SLC41 divalent cation transporters, integral membrane domain"/>
    <property type="match status" value="1"/>
</dbReference>
<evidence type="ECO:0000256" key="9">
    <source>
        <dbReference type="RuleBase" id="RU362011"/>
    </source>
</evidence>
<sequence length="464" mass="51841">MNDRVLDFSQGSRSNLRDVINKQLLIFLEAKNYEAAKTLLIPVASVDIAEAIADLPKTMQIIAFRLLNKQEAIEVYKYLDKATQQSLIEDFKDTEAVEIINNMSPDERVKLLDKLPPQLVRKLVAQLTPQEREFNALLLGYDANTAGRIMTPEYIYVKENITVTEAQTKIRNLANEIEVAYYIYVTDDNKRLKGTLSLKDLIIANPETIISEIMTINIIYAYTNTDQEEVAKLIQRYDLIALPIVDQDENLLGVVTVDDVIDILEAEATEDIYKMGAIEAAEEDENYFKLGFYKVTKKRIPWLLILLVTNSVTVFLMSNFEEVLEEVVTLAFFTPLLIDAGGNVGAQSSTVIIRGLSTDELRDKQPFPIIIKELITGGLLGIILAIFVIVLIFLLLGKLEIGLTVGFSLIAITIIAATTGAALPFLFNKMGFDPALMSAPFITTVVDILGIFVYFSIAKLILNI</sequence>
<keyword evidence="7 9" id="KW-0472">Membrane</keyword>
<protein>
    <recommendedName>
        <fullName evidence="9">Magnesium transporter MgtE</fullName>
    </recommendedName>
</protein>
<feature type="transmembrane region" description="Helical" evidence="9">
    <location>
        <begin position="439"/>
        <end position="462"/>
    </location>
</feature>
<keyword evidence="5 9" id="KW-0460">Magnesium</keyword>
<evidence type="ECO:0000256" key="4">
    <source>
        <dbReference type="ARBA" id="ARBA00022692"/>
    </source>
</evidence>
<dbReference type="PROSITE" id="PS51371">
    <property type="entry name" value="CBS"/>
    <property type="match status" value="2"/>
</dbReference>
<dbReference type="GO" id="GO:0005886">
    <property type="term" value="C:plasma membrane"/>
    <property type="evidence" value="ECO:0007669"/>
    <property type="project" value="UniProtKB-SubCell"/>
</dbReference>
<dbReference type="Pfam" id="PF03448">
    <property type="entry name" value="MgtE_N"/>
    <property type="match status" value="1"/>
</dbReference>
<reference evidence="11 12" key="1">
    <citation type="submission" date="2013-01" db="EMBL/GenBank/DDBJ databases">
        <authorList>
            <person name="Bench S."/>
        </authorList>
    </citation>
    <scope>NUCLEOTIDE SEQUENCE [LARGE SCALE GENOMIC DNA]</scope>
    <source>
        <strain evidence="11 12">WH 8502</strain>
    </source>
</reference>
<evidence type="ECO:0000256" key="1">
    <source>
        <dbReference type="ARBA" id="ARBA00004141"/>
    </source>
</evidence>
<dbReference type="InterPro" id="IPR036739">
    <property type="entry name" value="SLC41_membr_dom_sf"/>
</dbReference>
<reference evidence="11 12" key="2">
    <citation type="submission" date="2013-09" db="EMBL/GenBank/DDBJ databases">
        <title>Whole genome comparison of six Crocosphaera watsonii strains with differing phenotypes.</title>
        <authorList>
            <person name="Bench S.R."/>
            <person name="Heller P."/>
            <person name="Frank I."/>
            <person name="Arciniega M."/>
            <person name="Shilova I.N."/>
            <person name="Zehr J.P."/>
        </authorList>
    </citation>
    <scope>NUCLEOTIDE SEQUENCE [LARGE SCALE GENOMIC DNA]</scope>
    <source>
        <strain evidence="11 12">WH 8502</strain>
    </source>
</reference>
<dbReference type="InterPro" id="IPR038076">
    <property type="entry name" value="MgtE_N_sf"/>
</dbReference>
<dbReference type="Pfam" id="PF00571">
    <property type="entry name" value="CBS"/>
    <property type="match status" value="2"/>
</dbReference>
<keyword evidence="3 9" id="KW-0813">Transport</keyword>
<organism evidence="11 12">
    <name type="scientific">Crocosphaera watsonii WH 8502</name>
    <dbReference type="NCBI Taxonomy" id="423474"/>
    <lineage>
        <taxon>Bacteria</taxon>
        <taxon>Bacillati</taxon>
        <taxon>Cyanobacteriota</taxon>
        <taxon>Cyanophyceae</taxon>
        <taxon>Oscillatoriophycideae</taxon>
        <taxon>Chroococcales</taxon>
        <taxon>Aphanothecaceae</taxon>
        <taxon>Crocosphaera</taxon>
    </lineage>
</organism>
<keyword evidence="9" id="KW-1003">Cell membrane</keyword>
<dbReference type="InterPro" id="IPR046342">
    <property type="entry name" value="CBS_dom_sf"/>
</dbReference>
<evidence type="ECO:0000256" key="6">
    <source>
        <dbReference type="ARBA" id="ARBA00022989"/>
    </source>
</evidence>
<dbReference type="InterPro" id="IPR006668">
    <property type="entry name" value="Mg_transptr_MgtE_intracell_dom"/>
</dbReference>
<gene>
    <name evidence="11" type="ORF">CWATWH8502_26</name>
</gene>
<dbReference type="GO" id="GO:0046872">
    <property type="term" value="F:metal ion binding"/>
    <property type="evidence" value="ECO:0007669"/>
    <property type="project" value="UniProtKB-KW"/>
</dbReference>
<feature type="transmembrane region" description="Helical" evidence="9">
    <location>
        <begin position="403"/>
        <end position="427"/>
    </location>
</feature>
<feature type="domain" description="CBS" evidence="10">
    <location>
        <begin position="150"/>
        <end position="212"/>
    </location>
</feature>
<comment type="subunit">
    <text evidence="9">Homodimer.</text>
</comment>
<evidence type="ECO:0000313" key="12">
    <source>
        <dbReference type="Proteomes" id="UP000018348"/>
    </source>
</evidence>
<accession>T2ID83</accession>
<dbReference type="SUPFAM" id="SSF54631">
    <property type="entry name" value="CBS-domain pair"/>
    <property type="match status" value="1"/>
</dbReference>
<evidence type="ECO:0000256" key="7">
    <source>
        <dbReference type="ARBA" id="ARBA00023136"/>
    </source>
</evidence>
<dbReference type="NCBIfam" id="TIGR00400">
    <property type="entry name" value="mgtE"/>
    <property type="match status" value="1"/>
</dbReference>
<dbReference type="SMART" id="SM00924">
    <property type="entry name" value="MgtE_N"/>
    <property type="match status" value="1"/>
</dbReference>
<proteinExistence type="inferred from homology"/>
<dbReference type="InterPro" id="IPR006669">
    <property type="entry name" value="MgtE_transporter"/>
</dbReference>
<evidence type="ECO:0000313" key="11">
    <source>
        <dbReference type="EMBL" id="CCQ50215.1"/>
    </source>
</evidence>
<name>T2ID83_CROWT</name>
<dbReference type="InterPro" id="IPR006667">
    <property type="entry name" value="SLC41_membr_dom"/>
</dbReference>
<dbReference type="InterPro" id="IPR000644">
    <property type="entry name" value="CBS_dom"/>
</dbReference>
<dbReference type="SUPFAM" id="SSF161093">
    <property type="entry name" value="MgtE membrane domain-like"/>
    <property type="match status" value="1"/>
</dbReference>
<dbReference type="EMBL" id="CAQK01000264">
    <property type="protein sequence ID" value="CCQ50215.1"/>
    <property type="molecule type" value="Genomic_DNA"/>
</dbReference>
<evidence type="ECO:0000259" key="10">
    <source>
        <dbReference type="PROSITE" id="PS51371"/>
    </source>
</evidence>
<comment type="caution">
    <text evidence="11">The sequence shown here is derived from an EMBL/GenBank/DDBJ whole genome shotgun (WGS) entry which is preliminary data.</text>
</comment>
<dbReference type="Proteomes" id="UP000018348">
    <property type="component" value="Unassembled WGS sequence"/>
</dbReference>
<keyword evidence="9" id="KW-0479">Metal-binding</keyword>
<feature type="domain" description="CBS" evidence="10">
    <location>
        <begin position="214"/>
        <end position="270"/>
    </location>
</feature>
<dbReference type="SUPFAM" id="SSF158791">
    <property type="entry name" value="MgtE N-terminal domain-like"/>
    <property type="match status" value="1"/>
</dbReference>
<dbReference type="RefSeq" id="WP_021829949.1">
    <property type="nucleotide sequence ID" value="NZ_CAQK01000264.1"/>
</dbReference>
<dbReference type="CDD" id="cd04606">
    <property type="entry name" value="CBS_pair_Mg_transporter"/>
    <property type="match status" value="1"/>
</dbReference>
<dbReference type="GO" id="GO:0015095">
    <property type="term" value="F:magnesium ion transmembrane transporter activity"/>
    <property type="evidence" value="ECO:0007669"/>
    <property type="project" value="UniProtKB-UniRule"/>
</dbReference>
<keyword evidence="8" id="KW-0129">CBS domain</keyword>
<keyword evidence="4 9" id="KW-0812">Transmembrane</keyword>
<evidence type="ECO:0000256" key="5">
    <source>
        <dbReference type="ARBA" id="ARBA00022842"/>
    </source>
</evidence>
<comment type="caution">
    <text evidence="9">Lacks conserved residue(s) required for the propagation of feature annotation.</text>
</comment>
<feature type="transmembrane region" description="Helical" evidence="9">
    <location>
        <begin position="374"/>
        <end position="396"/>
    </location>
</feature>
<dbReference type="Pfam" id="PF01769">
    <property type="entry name" value="MgtE"/>
    <property type="match status" value="1"/>
</dbReference>
<comment type="similarity">
    <text evidence="2 9">Belongs to the SLC41A transporter family.</text>
</comment>
<evidence type="ECO:0000256" key="2">
    <source>
        <dbReference type="ARBA" id="ARBA00009749"/>
    </source>
</evidence>
<keyword evidence="6 9" id="KW-1133">Transmembrane helix</keyword>
<dbReference type="Gene3D" id="3.10.580.10">
    <property type="entry name" value="CBS-domain"/>
    <property type="match status" value="1"/>
</dbReference>
<dbReference type="Gene3D" id="1.25.60.10">
    <property type="entry name" value="MgtE N-terminal domain-like"/>
    <property type="match status" value="1"/>
</dbReference>
<dbReference type="PANTHER" id="PTHR43773">
    <property type="entry name" value="MAGNESIUM TRANSPORTER MGTE"/>
    <property type="match status" value="1"/>
</dbReference>
<evidence type="ECO:0000256" key="8">
    <source>
        <dbReference type="PROSITE-ProRule" id="PRU00703"/>
    </source>
</evidence>